<evidence type="ECO:0000313" key="4">
    <source>
        <dbReference type="Proteomes" id="UP001148482"/>
    </source>
</evidence>
<evidence type="ECO:0000256" key="2">
    <source>
        <dbReference type="ARBA" id="ARBA00022526"/>
    </source>
</evidence>
<dbReference type="InterPro" id="IPR019405">
    <property type="entry name" value="Lactonase_7-beta_prop"/>
</dbReference>
<organism evidence="3 4">
    <name type="scientific">Salinimicrobium profundisediminis</name>
    <dbReference type="NCBI Taxonomy" id="2994553"/>
    <lineage>
        <taxon>Bacteria</taxon>
        <taxon>Pseudomonadati</taxon>
        <taxon>Bacteroidota</taxon>
        <taxon>Flavobacteriia</taxon>
        <taxon>Flavobacteriales</taxon>
        <taxon>Flavobacteriaceae</taxon>
        <taxon>Salinimicrobium</taxon>
    </lineage>
</organism>
<sequence>MRISTIKFLAAGLVASLASCNQGKNQSQNDFTPDDPKAETMNTIFVGSYTKKEGHVDGKAKGIYTLYQNSQTGELNEGETVAEVINPSFVKASKDGKLLFAVSELGPGDAESGFIYSYKINENDSLEELSKLSTESFAPAHVTTDESGKYVFVANYSGGVVMLFKVDENGILKKQQRIDLENPEGSHAHSVTVSADNKHAYVADLGNNKIWIYDFDENEGKLVPGEQAFVALDEGAGPRHFTLSKNGSFAYSINELNSSVSAFKVLENGGLELIQNISSLPEDFSENNSGADIHLHPSGKFLYASNRGHNSIVSYEVDAASGALSNPNFTSTLGKTPRNFAISPDGAFLYAANQDSGDISVFKIEEDGSLEQKGEPVASKTPVSLEFLIR</sequence>
<dbReference type="InterPro" id="IPR050282">
    <property type="entry name" value="Cycloisomerase_2"/>
</dbReference>
<dbReference type="InterPro" id="IPR015943">
    <property type="entry name" value="WD40/YVTN_repeat-like_dom_sf"/>
</dbReference>
<keyword evidence="4" id="KW-1185">Reference proteome</keyword>
<dbReference type="InterPro" id="IPR011045">
    <property type="entry name" value="N2O_reductase_N"/>
</dbReference>
<dbReference type="PANTHER" id="PTHR30344:SF1">
    <property type="entry name" value="6-PHOSPHOGLUCONOLACTONASE"/>
    <property type="match status" value="1"/>
</dbReference>
<protein>
    <submittedName>
        <fullName evidence="3">Lactonase family protein</fullName>
    </submittedName>
</protein>
<dbReference type="PANTHER" id="PTHR30344">
    <property type="entry name" value="6-PHOSPHOGLUCONOLACTONASE-RELATED"/>
    <property type="match status" value="1"/>
</dbReference>
<name>A0A9X3HZU0_9FLAO</name>
<dbReference type="PROSITE" id="PS51257">
    <property type="entry name" value="PROKAR_LIPOPROTEIN"/>
    <property type="match status" value="1"/>
</dbReference>
<reference evidence="3" key="1">
    <citation type="submission" date="2022-11" db="EMBL/GenBank/DDBJ databases">
        <title>Salinimicrobium profundisediminis sp. nov., isolated from deep-sea sediment of the Mariana Trench.</title>
        <authorList>
            <person name="Fu H."/>
        </authorList>
    </citation>
    <scope>NUCLEOTIDE SEQUENCE</scope>
    <source>
        <strain evidence="3">MT39</strain>
    </source>
</reference>
<evidence type="ECO:0000313" key="3">
    <source>
        <dbReference type="EMBL" id="MCX2837111.1"/>
    </source>
</evidence>
<proteinExistence type="inferred from homology"/>
<evidence type="ECO:0000256" key="1">
    <source>
        <dbReference type="ARBA" id="ARBA00005564"/>
    </source>
</evidence>
<comment type="caution">
    <text evidence="3">The sequence shown here is derived from an EMBL/GenBank/DDBJ whole genome shotgun (WGS) entry which is preliminary data.</text>
</comment>
<dbReference type="SUPFAM" id="SSF50974">
    <property type="entry name" value="Nitrous oxide reductase, N-terminal domain"/>
    <property type="match status" value="1"/>
</dbReference>
<dbReference type="Gene3D" id="2.130.10.10">
    <property type="entry name" value="YVTN repeat-like/Quinoprotein amine dehydrogenase"/>
    <property type="match status" value="1"/>
</dbReference>
<keyword evidence="2" id="KW-0313">Glucose metabolism</keyword>
<comment type="similarity">
    <text evidence="1">Belongs to the cycloisomerase 2 family.</text>
</comment>
<dbReference type="Pfam" id="PF10282">
    <property type="entry name" value="Lactonase"/>
    <property type="match status" value="1"/>
</dbReference>
<gene>
    <name evidence="3" type="ORF">OQ279_03020</name>
</gene>
<accession>A0A9X3HZU0</accession>
<keyword evidence="2" id="KW-0119">Carbohydrate metabolism</keyword>
<dbReference type="Proteomes" id="UP001148482">
    <property type="component" value="Unassembled WGS sequence"/>
</dbReference>
<dbReference type="GO" id="GO:0006006">
    <property type="term" value="P:glucose metabolic process"/>
    <property type="evidence" value="ECO:0007669"/>
    <property type="project" value="UniProtKB-KW"/>
</dbReference>
<dbReference type="AlphaFoldDB" id="A0A9X3HZU0"/>
<dbReference type="GO" id="GO:0017057">
    <property type="term" value="F:6-phosphogluconolactonase activity"/>
    <property type="evidence" value="ECO:0007669"/>
    <property type="project" value="TreeGrafter"/>
</dbReference>
<dbReference type="EMBL" id="JAPJDA010000003">
    <property type="protein sequence ID" value="MCX2837111.1"/>
    <property type="molecule type" value="Genomic_DNA"/>
</dbReference>
<dbReference type="RefSeq" id="WP_266068311.1">
    <property type="nucleotide sequence ID" value="NZ_JAPJDA010000003.1"/>
</dbReference>